<dbReference type="RefSeq" id="WP_241505367.1">
    <property type="nucleotide sequence ID" value="NZ_JAKZNZ010000068.1"/>
</dbReference>
<protein>
    <submittedName>
        <fullName evidence="1">Protein of uncharacterized function (DUF2724)</fullName>
    </submittedName>
</protein>
<gene>
    <name evidence="1" type="ORF">SAMEA4873561_02394</name>
</gene>
<reference evidence="1" key="1">
    <citation type="submission" date="2019-03" db="EMBL/GenBank/DDBJ databases">
        <authorList>
            <consortium name="Pathogen Informatics"/>
        </authorList>
    </citation>
    <scope>NUCLEOTIDE SEQUENCE</scope>
    <source>
        <strain evidence="1">5012STDY7626360</strain>
    </source>
</reference>
<proteinExistence type="predicted"/>
<dbReference type="InterPro" id="IPR021221">
    <property type="entry name" value="Fil"/>
</dbReference>
<organism evidence="1">
    <name type="scientific">Klebsiella pneumoniae</name>
    <dbReference type="NCBI Taxonomy" id="573"/>
    <lineage>
        <taxon>Bacteria</taxon>
        <taxon>Pseudomonadati</taxon>
        <taxon>Pseudomonadota</taxon>
        <taxon>Gammaproteobacteria</taxon>
        <taxon>Enterobacterales</taxon>
        <taxon>Enterobacteriaceae</taxon>
        <taxon>Klebsiella/Raoultella group</taxon>
        <taxon>Klebsiella</taxon>
        <taxon>Klebsiella pneumoniae complex</taxon>
    </lineage>
</organism>
<dbReference type="Pfam" id="PF10893">
    <property type="entry name" value="Phage_186_Fil"/>
    <property type="match status" value="1"/>
</dbReference>
<name>A0A486UYG1_KLEPN</name>
<evidence type="ECO:0000313" key="1">
    <source>
        <dbReference type="EMBL" id="VGM43135.1"/>
    </source>
</evidence>
<sequence length="66" mass="7252">MLNTEPSFASLLKKQSSGMHYGHGWIAGKDGKRWHPCNSQSELLNGLTAKKVSAVKRLLNALMGEK</sequence>
<dbReference type="AlphaFoldDB" id="A0A486UYG1"/>
<dbReference type="EMBL" id="CAAHDG010000006">
    <property type="protein sequence ID" value="VGM43135.1"/>
    <property type="molecule type" value="Genomic_DNA"/>
</dbReference>
<accession>A0A486UYG1</accession>